<evidence type="ECO:0000313" key="3">
    <source>
        <dbReference type="EMBL" id="MFC6672210.1"/>
    </source>
</evidence>
<evidence type="ECO:0000256" key="1">
    <source>
        <dbReference type="SAM" id="MobiDB-lite"/>
    </source>
</evidence>
<feature type="transmembrane region" description="Helical" evidence="2">
    <location>
        <begin position="112"/>
        <end position="130"/>
    </location>
</feature>
<gene>
    <name evidence="3" type="ORF">ACFQDL_20660</name>
</gene>
<name>A0ABW2A455_9GAMM</name>
<reference evidence="4" key="1">
    <citation type="journal article" date="2019" name="Int. J. Syst. Evol. Microbiol.">
        <title>The Global Catalogue of Microorganisms (GCM) 10K type strain sequencing project: providing services to taxonomists for standard genome sequencing and annotation.</title>
        <authorList>
            <consortium name="The Broad Institute Genomics Platform"/>
            <consortium name="The Broad Institute Genome Sequencing Center for Infectious Disease"/>
            <person name="Wu L."/>
            <person name="Ma J."/>
        </authorList>
    </citation>
    <scope>NUCLEOTIDE SEQUENCE [LARGE SCALE GENOMIC DNA]</scope>
    <source>
        <strain evidence="4">NBRC 111756</strain>
    </source>
</reference>
<dbReference type="RefSeq" id="WP_379910667.1">
    <property type="nucleotide sequence ID" value="NZ_JBHSWE010000001.1"/>
</dbReference>
<dbReference type="Proteomes" id="UP001596422">
    <property type="component" value="Unassembled WGS sequence"/>
</dbReference>
<keyword evidence="2" id="KW-0472">Membrane</keyword>
<feature type="region of interest" description="Disordered" evidence="1">
    <location>
        <begin position="77"/>
        <end position="108"/>
    </location>
</feature>
<evidence type="ECO:0000313" key="4">
    <source>
        <dbReference type="Proteomes" id="UP001596422"/>
    </source>
</evidence>
<keyword evidence="2" id="KW-0812">Transmembrane</keyword>
<protein>
    <submittedName>
        <fullName evidence="3">DUF2956 domain-containing protein</fullName>
    </submittedName>
</protein>
<keyword evidence="4" id="KW-1185">Reference proteome</keyword>
<sequence length="133" mass="14737">MTPTGIGPDNHPLAAKLQPRAAHGPIFETADSVPETQDEAMKIARSTQRPGQTKEQTKLIAQGIQKGIAEYKKQQKAKARAVDKERKQAAKHEEATDTSTAESTPERRTSPLPWVLLILSWCLFAAYFVIKPF</sequence>
<dbReference type="InterPro" id="IPR021339">
    <property type="entry name" value="DUF2956"/>
</dbReference>
<feature type="compositionally biased region" description="Basic and acidic residues" evidence="1">
    <location>
        <begin position="80"/>
        <end position="95"/>
    </location>
</feature>
<keyword evidence="2" id="KW-1133">Transmembrane helix</keyword>
<feature type="region of interest" description="Disordered" evidence="1">
    <location>
        <begin position="1"/>
        <end position="24"/>
    </location>
</feature>
<accession>A0ABW2A455</accession>
<proteinExistence type="predicted"/>
<dbReference type="Pfam" id="PF11169">
    <property type="entry name" value="DUF2956"/>
    <property type="match status" value="1"/>
</dbReference>
<comment type="caution">
    <text evidence="3">The sequence shown here is derived from an EMBL/GenBank/DDBJ whole genome shotgun (WGS) entry which is preliminary data.</text>
</comment>
<organism evidence="3 4">
    <name type="scientific">Marinobacterium aestuariivivens</name>
    <dbReference type="NCBI Taxonomy" id="1698799"/>
    <lineage>
        <taxon>Bacteria</taxon>
        <taxon>Pseudomonadati</taxon>
        <taxon>Pseudomonadota</taxon>
        <taxon>Gammaproteobacteria</taxon>
        <taxon>Oceanospirillales</taxon>
        <taxon>Oceanospirillaceae</taxon>
        <taxon>Marinobacterium</taxon>
    </lineage>
</organism>
<evidence type="ECO:0000256" key="2">
    <source>
        <dbReference type="SAM" id="Phobius"/>
    </source>
</evidence>
<dbReference type="EMBL" id="JBHSWE010000001">
    <property type="protein sequence ID" value="MFC6672210.1"/>
    <property type="molecule type" value="Genomic_DNA"/>
</dbReference>